<dbReference type="EMBL" id="JFZB01000020">
    <property type="protein sequence ID" value="KFI25745.1"/>
    <property type="molecule type" value="Genomic_DNA"/>
</dbReference>
<dbReference type="InterPro" id="IPR036390">
    <property type="entry name" value="WH_DNA-bd_sf"/>
</dbReference>
<accession>A0A086XUP5</accession>
<dbReference type="RefSeq" id="WP_036638065.1">
    <property type="nucleotide sequence ID" value="NZ_CAXYYU010000008.1"/>
</dbReference>
<keyword evidence="1" id="KW-0805">Transcription regulation</keyword>
<dbReference type="InterPro" id="IPR050707">
    <property type="entry name" value="HTH_MetabolicPath_Reg"/>
</dbReference>
<dbReference type="Pfam" id="PF09339">
    <property type="entry name" value="HTH_IclR"/>
    <property type="match status" value="1"/>
</dbReference>
<dbReference type="Gene3D" id="3.30.450.40">
    <property type="match status" value="1"/>
</dbReference>
<evidence type="ECO:0008006" key="8">
    <source>
        <dbReference type="Google" id="ProtNLM"/>
    </source>
</evidence>
<dbReference type="InterPro" id="IPR036388">
    <property type="entry name" value="WH-like_DNA-bd_sf"/>
</dbReference>
<protein>
    <recommendedName>
        <fullName evidence="8">Transcriptional regulator</fullName>
    </recommendedName>
</protein>
<dbReference type="GO" id="GO:0045892">
    <property type="term" value="P:negative regulation of DNA-templated transcription"/>
    <property type="evidence" value="ECO:0007669"/>
    <property type="project" value="TreeGrafter"/>
</dbReference>
<dbReference type="GO" id="GO:0003677">
    <property type="term" value="F:DNA binding"/>
    <property type="evidence" value="ECO:0007669"/>
    <property type="project" value="UniProtKB-KW"/>
</dbReference>
<dbReference type="InterPro" id="IPR005471">
    <property type="entry name" value="Tscrpt_reg_IclR_N"/>
</dbReference>
<evidence type="ECO:0000313" key="7">
    <source>
        <dbReference type="Proteomes" id="UP000028824"/>
    </source>
</evidence>
<reference evidence="6 7" key="1">
    <citation type="submission" date="2014-03" db="EMBL/GenBank/DDBJ databases">
        <title>Genome of Paenirhodobacter enshiensis DW2-9.</title>
        <authorList>
            <person name="Wang D."/>
            <person name="Wang G."/>
        </authorList>
    </citation>
    <scope>NUCLEOTIDE SEQUENCE [LARGE SCALE GENOMIC DNA]</scope>
    <source>
        <strain evidence="6 7">DW2-9</strain>
    </source>
</reference>
<name>A0A086XUP5_9RHOB</name>
<proteinExistence type="predicted"/>
<dbReference type="NCBIfam" id="NF007341">
    <property type="entry name" value="PRK09834.1-3"/>
    <property type="match status" value="1"/>
</dbReference>
<dbReference type="SMART" id="SM00346">
    <property type="entry name" value="HTH_ICLR"/>
    <property type="match status" value="1"/>
</dbReference>
<dbReference type="STRING" id="1105367.CG50_04740"/>
<dbReference type="InterPro" id="IPR014757">
    <property type="entry name" value="Tscrpt_reg_IclR_C"/>
</dbReference>
<dbReference type="Gene3D" id="1.10.10.10">
    <property type="entry name" value="Winged helix-like DNA-binding domain superfamily/Winged helix DNA-binding domain"/>
    <property type="match status" value="1"/>
</dbReference>
<dbReference type="eggNOG" id="COG1414">
    <property type="taxonomic scope" value="Bacteria"/>
</dbReference>
<dbReference type="OrthoDB" id="9807558at2"/>
<dbReference type="GO" id="GO:0003700">
    <property type="term" value="F:DNA-binding transcription factor activity"/>
    <property type="evidence" value="ECO:0007669"/>
    <property type="project" value="TreeGrafter"/>
</dbReference>
<dbReference type="SUPFAM" id="SSF46785">
    <property type="entry name" value="Winged helix' DNA-binding domain"/>
    <property type="match status" value="1"/>
</dbReference>
<dbReference type="Pfam" id="PF01614">
    <property type="entry name" value="IclR_C"/>
    <property type="match status" value="1"/>
</dbReference>
<keyword evidence="7" id="KW-1185">Reference proteome</keyword>
<evidence type="ECO:0000256" key="3">
    <source>
        <dbReference type="ARBA" id="ARBA00023163"/>
    </source>
</evidence>
<gene>
    <name evidence="6" type="ORF">CG50_04740</name>
</gene>
<evidence type="ECO:0000259" key="5">
    <source>
        <dbReference type="PROSITE" id="PS51078"/>
    </source>
</evidence>
<evidence type="ECO:0000256" key="1">
    <source>
        <dbReference type="ARBA" id="ARBA00023015"/>
    </source>
</evidence>
<evidence type="ECO:0000259" key="4">
    <source>
        <dbReference type="PROSITE" id="PS51077"/>
    </source>
</evidence>
<comment type="caution">
    <text evidence="6">The sequence shown here is derived from an EMBL/GenBank/DDBJ whole genome shotgun (WGS) entry which is preliminary data.</text>
</comment>
<keyword evidence="3" id="KW-0804">Transcription</keyword>
<evidence type="ECO:0000313" key="6">
    <source>
        <dbReference type="EMBL" id="KFI25745.1"/>
    </source>
</evidence>
<dbReference type="PANTHER" id="PTHR30136:SF23">
    <property type="entry name" value="DNA-BINDING TRANSCRIPTIONAL ACTIVATOR MHPR"/>
    <property type="match status" value="1"/>
</dbReference>
<dbReference type="PROSITE" id="PS51078">
    <property type="entry name" value="ICLR_ED"/>
    <property type="match status" value="1"/>
</dbReference>
<dbReference type="SUPFAM" id="SSF55781">
    <property type="entry name" value="GAF domain-like"/>
    <property type="match status" value="1"/>
</dbReference>
<dbReference type="Proteomes" id="UP000028824">
    <property type="component" value="Unassembled WGS sequence"/>
</dbReference>
<keyword evidence="2" id="KW-0238">DNA-binding</keyword>
<evidence type="ECO:0000256" key="2">
    <source>
        <dbReference type="ARBA" id="ARBA00023125"/>
    </source>
</evidence>
<dbReference type="InterPro" id="IPR029016">
    <property type="entry name" value="GAF-like_dom_sf"/>
</dbReference>
<dbReference type="PANTHER" id="PTHR30136">
    <property type="entry name" value="HELIX-TURN-HELIX TRANSCRIPTIONAL REGULATOR, ICLR FAMILY"/>
    <property type="match status" value="1"/>
</dbReference>
<feature type="domain" description="HTH iclR-type" evidence="4">
    <location>
        <begin position="12"/>
        <end position="75"/>
    </location>
</feature>
<organism evidence="6 7">
    <name type="scientific">Paenirhodobacter enshiensis</name>
    <dbReference type="NCBI Taxonomy" id="1105367"/>
    <lineage>
        <taxon>Bacteria</taxon>
        <taxon>Pseudomonadati</taxon>
        <taxon>Pseudomonadota</taxon>
        <taxon>Alphaproteobacteria</taxon>
        <taxon>Rhodobacterales</taxon>
        <taxon>Rhodobacter group</taxon>
        <taxon>Paenirhodobacter</taxon>
    </lineage>
</organism>
<feature type="domain" description="IclR-ED" evidence="5">
    <location>
        <begin position="76"/>
        <end position="262"/>
    </location>
</feature>
<dbReference type="AlphaFoldDB" id="A0A086XUP5"/>
<sequence length="263" mass="29210">MSDEGESPYKTVQGLSRGLAVLRALNQAEGGWASVRELSLATGIHRTTVRRLLETLQNEGVLRRSTSDDSYRLTHEVKALSEGFLEEEWISQYAAPVLGELMHKVVWPSDFATLDGIAMRVRETTHRYSPLSFHKVTVRRRLVLSQTAMGRAYLAFCPEAERAELLDRLQAGGEPMVQGEGRAAFETLLDQTREAGHAFNNGEWANERKILALAVPVFHAGRVAGCINVVTLRSALTLSEARRKYLAPLHAAARKIEGYLDQA</sequence>
<dbReference type="PROSITE" id="PS51077">
    <property type="entry name" value="HTH_ICLR"/>
    <property type="match status" value="1"/>
</dbReference>